<sequence>MIVVLSSQNLIVPLKTIFQNMTQLLMSSKNPAYLSIYDFLTTLWSWHCWFRLPQAQDQLFTNNLLLQFHAIKSPQFGISTRILQLGIGPFSQWSGLKHLGVSITPKSLKNERKCRCKGRVVQASLFGVGAPEALVIGVVALMVFGTKGLAEVARNLGKTLHAFQPTIRELQEVSREFKSSLEREIGLDEISSQTQNTYGSNRANTASTPSPVGSLENSQTAADLSEWSNVSNICSYIDKSISRIRKLYFTFKAYYCVVNYHLAFLEFPNALCQSSVSQTALGMTKQFNSDYASFSKMRYIVRVIRLDDL</sequence>
<evidence type="ECO:0000313" key="16">
    <source>
        <dbReference type="Proteomes" id="UP000467840"/>
    </source>
</evidence>
<keyword evidence="8" id="KW-1133">Transmembrane helix</keyword>
<evidence type="ECO:0000256" key="7">
    <source>
        <dbReference type="ARBA" id="ARBA00022946"/>
    </source>
</evidence>
<dbReference type="FunFam" id="1.20.5.3310:FF:000003">
    <property type="entry name" value="Sec-independent protein translocase protein TATB, chloroplastic"/>
    <property type="match status" value="1"/>
</dbReference>
<evidence type="ECO:0000256" key="8">
    <source>
        <dbReference type="ARBA" id="ARBA00022989"/>
    </source>
</evidence>
<keyword evidence="4" id="KW-0934">Plastid</keyword>
<accession>A0A6A6MIN7</accession>
<evidence type="ECO:0000256" key="3">
    <source>
        <dbReference type="ARBA" id="ARBA00022528"/>
    </source>
</evidence>
<name>A0A6A6MIN7_HEVBR</name>
<comment type="subunit">
    <text evidence="13">In thylakoid membranes, TATC and TATB form a large receptor complex, containing about eight TATC-TATB pairs, which binds the precursor protein. Twin arginine signal peptide promotes pH-triggered docking of TATA oligomers to TATC-TATB receptor complex, inducing a conformational switch of TATA that results in activation of the translocase. TATA dissociates from TATC-TATB upon completion of translocation. According to PubMed:22564412, it is estimated that the translocase fully saturated with precursor proteins and TATA is an 2.2-megadalton complex that can individually transport eight precursor proteins or cooperatively transport multimeric precursors.</text>
</comment>
<evidence type="ECO:0000313" key="15">
    <source>
        <dbReference type="EMBL" id="KAF2312248.1"/>
    </source>
</evidence>
<organism evidence="15 16">
    <name type="scientific">Hevea brasiliensis</name>
    <name type="common">Para rubber tree</name>
    <name type="synonym">Siphonia brasiliensis</name>
    <dbReference type="NCBI Taxonomy" id="3981"/>
    <lineage>
        <taxon>Eukaryota</taxon>
        <taxon>Viridiplantae</taxon>
        <taxon>Streptophyta</taxon>
        <taxon>Embryophyta</taxon>
        <taxon>Tracheophyta</taxon>
        <taxon>Spermatophyta</taxon>
        <taxon>Magnoliopsida</taxon>
        <taxon>eudicotyledons</taxon>
        <taxon>Gunneridae</taxon>
        <taxon>Pentapetalae</taxon>
        <taxon>rosids</taxon>
        <taxon>fabids</taxon>
        <taxon>Malpighiales</taxon>
        <taxon>Euphorbiaceae</taxon>
        <taxon>Crotonoideae</taxon>
        <taxon>Micrandreae</taxon>
        <taxon>Hevea</taxon>
    </lineage>
</organism>
<keyword evidence="6" id="KW-0653">Protein transport</keyword>
<evidence type="ECO:0000256" key="1">
    <source>
        <dbReference type="ARBA" id="ARBA00004581"/>
    </source>
</evidence>
<feature type="region of interest" description="Disordered" evidence="14">
    <location>
        <begin position="193"/>
        <end position="216"/>
    </location>
</feature>
<dbReference type="EMBL" id="JAAGAX010000006">
    <property type="protein sequence ID" value="KAF2312248.1"/>
    <property type="molecule type" value="Genomic_DNA"/>
</dbReference>
<keyword evidence="10" id="KW-0793">Thylakoid</keyword>
<gene>
    <name evidence="15" type="ORF">GH714_028749</name>
</gene>
<evidence type="ECO:0000256" key="9">
    <source>
        <dbReference type="ARBA" id="ARBA00023010"/>
    </source>
</evidence>
<evidence type="ECO:0000256" key="6">
    <source>
        <dbReference type="ARBA" id="ARBA00022927"/>
    </source>
</evidence>
<protein>
    <recommendedName>
        <fullName evidence="17">Sec-independent protein translocase protein TATB, chloroplastic</fullName>
    </recommendedName>
</protein>
<dbReference type="Proteomes" id="UP000467840">
    <property type="component" value="Chromosome 14"/>
</dbReference>
<evidence type="ECO:0000256" key="13">
    <source>
        <dbReference type="ARBA" id="ARBA00064498"/>
    </source>
</evidence>
<dbReference type="PANTHER" id="PTHR33162">
    <property type="entry name" value="SEC-INDEPENDENT PROTEIN TRANSLOCASE PROTEIN TATA, CHLOROPLASTIC"/>
    <property type="match status" value="1"/>
</dbReference>
<keyword evidence="5" id="KW-0812">Transmembrane</keyword>
<keyword evidence="3" id="KW-0150">Chloroplast</keyword>
<evidence type="ECO:0000256" key="4">
    <source>
        <dbReference type="ARBA" id="ARBA00022640"/>
    </source>
</evidence>
<dbReference type="InterPro" id="IPR003369">
    <property type="entry name" value="TatA/B/E"/>
</dbReference>
<proteinExistence type="predicted"/>
<evidence type="ECO:0000256" key="14">
    <source>
        <dbReference type="SAM" id="MobiDB-lite"/>
    </source>
</evidence>
<keyword evidence="16" id="KW-1185">Reference proteome</keyword>
<dbReference type="Gene3D" id="1.20.5.3310">
    <property type="match status" value="1"/>
</dbReference>
<evidence type="ECO:0000256" key="11">
    <source>
        <dbReference type="ARBA" id="ARBA00023136"/>
    </source>
</evidence>
<dbReference type="Pfam" id="PF02416">
    <property type="entry name" value="TatA_B_E"/>
    <property type="match status" value="1"/>
</dbReference>
<comment type="caution">
    <text evidence="15">The sequence shown here is derived from an EMBL/GenBank/DDBJ whole genome shotgun (WGS) entry which is preliminary data.</text>
</comment>
<keyword evidence="7" id="KW-0809">Transit peptide</keyword>
<keyword evidence="9" id="KW-0811">Translocation</keyword>
<reference evidence="15 16" key="1">
    <citation type="journal article" date="2020" name="Mol. Plant">
        <title>The Chromosome-Based Rubber Tree Genome Provides New Insights into Spurge Genome Evolution and Rubber Biosynthesis.</title>
        <authorList>
            <person name="Liu J."/>
            <person name="Shi C."/>
            <person name="Shi C.C."/>
            <person name="Li W."/>
            <person name="Zhang Q.J."/>
            <person name="Zhang Y."/>
            <person name="Li K."/>
            <person name="Lu H.F."/>
            <person name="Shi C."/>
            <person name="Zhu S.T."/>
            <person name="Xiao Z.Y."/>
            <person name="Nan H."/>
            <person name="Yue Y."/>
            <person name="Zhu X.G."/>
            <person name="Wu Y."/>
            <person name="Hong X.N."/>
            <person name="Fan G.Y."/>
            <person name="Tong Y."/>
            <person name="Zhang D."/>
            <person name="Mao C.L."/>
            <person name="Liu Y.L."/>
            <person name="Hao S.J."/>
            <person name="Liu W.Q."/>
            <person name="Lv M.Q."/>
            <person name="Zhang H.B."/>
            <person name="Liu Y."/>
            <person name="Hu-Tang G.R."/>
            <person name="Wang J.P."/>
            <person name="Wang J.H."/>
            <person name="Sun Y.H."/>
            <person name="Ni S.B."/>
            <person name="Chen W.B."/>
            <person name="Zhang X.C."/>
            <person name="Jiao Y.N."/>
            <person name="Eichler E.E."/>
            <person name="Li G.H."/>
            <person name="Liu X."/>
            <person name="Gao L.Z."/>
        </authorList>
    </citation>
    <scope>NUCLEOTIDE SEQUENCE [LARGE SCALE GENOMIC DNA]</scope>
    <source>
        <strain evidence="16">cv. GT1</strain>
        <tissue evidence="15">Leaf</tissue>
    </source>
</reference>
<evidence type="ECO:0000256" key="12">
    <source>
        <dbReference type="ARBA" id="ARBA00025340"/>
    </source>
</evidence>
<dbReference type="GO" id="GO:0033281">
    <property type="term" value="C:TAT protein transport complex"/>
    <property type="evidence" value="ECO:0007669"/>
    <property type="project" value="UniProtKB-ARBA"/>
</dbReference>
<comment type="subcellular location">
    <subcellularLocation>
        <location evidence="1">Plastid</location>
        <location evidence="1">Chloroplast thylakoid membrane</location>
        <topology evidence="1">Single-pass membrane protein</topology>
    </subcellularLocation>
</comment>
<dbReference type="AlphaFoldDB" id="A0A6A6MIN7"/>
<dbReference type="GO" id="GO:0009535">
    <property type="term" value="C:chloroplast thylakoid membrane"/>
    <property type="evidence" value="ECO:0007669"/>
    <property type="project" value="UniProtKB-SubCell"/>
</dbReference>
<comment type="function">
    <text evidence="12">Part of the twin-arginine translocation (Tat) system that transports large folded proteins containing a characteristic twin-arginine motif in their signal peptide across the thylakoid membrane. Involved in delta pH-dependent protein transport required for chloroplast development, especially thylakoid membrane formation. TATC and TATB mediate precursor recognition, whereas TATA facilitates translocation.</text>
</comment>
<evidence type="ECO:0000256" key="10">
    <source>
        <dbReference type="ARBA" id="ARBA00023078"/>
    </source>
</evidence>
<evidence type="ECO:0000256" key="2">
    <source>
        <dbReference type="ARBA" id="ARBA00022448"/>
    </source>
</evidence>
<keyword evidence="2" id="KW-0813">Transport</keyword>
<keyword evidence="11" id="KW-0472">Membrane</keyword>
<evidence type="ECO:0008006" key="17">
    <source>
        <dbReference type="Google" id="ProtNLM"/>
    </source>
</evidence>
<dbReference type="GO" id="GO:0006886">
    <property type="term" value="P:intracellular protein transport"/>
    <property type="evidence" value="ECO:0007669"/>
    <property type="project" value="UniProtKB-ARBA"/>
</dbReference>
<dbReference type="PANTHER" id="PTHR33162:SF3">
    <property type="entry name" value="SEC-INDEPENDENT PROTEIN TRANSLOCASE PROTEIN TATB, CHLOROPLASTIC"/>
    <property type="match status" value="1"/>
</dbReference>
<evidence type="ECO:0000256" key="5">
    <source>
        <dbReference type="ARBA" id="ARBA00022692"/>
    </source>
</evidence>